<name>A0AAP0NU19_9MAGN</name>
<dbReference type="AlphaFoldDB" id="A0AAP0NU19"/>
<reference evidence="1 2" key="1">
    <citation type="submission" date="2024-01" db="EMBL/GenBank/DDBJ databases">
        <title>Genome assemblies of Stephania.</title>
        <authorList>
            <person name="Yang L."/>
        </authorList>
    </citation>
    <scope>NUCLEOTIDE SEQUENCE [LARGE SCALE GENOMIC DNA]</scope>
    <source>
        <strain evidence="1">QJT</strain>
        <tissue evidence="1">Leaf</tissue>
    </source>
</reference>
<gene>
    <name evidence="1" type="ORF">Sjap_016662</name>
</gene>
<accession>A0AAP0NU19</accession>
<comment type="caution">
    <text evidence="1">The sequence shown here is derived from an EMBL/GenBank/DDBJ whole genome shotgun (WGS) entry which is preliminary data.</text>
</comment>
<evidence type="ECO:0000313" key="1">
    <source>
        <dbReference type="EMBL" id="KAK9117715.1"/>
    </source>
</evidence>
<evidence type="ECO:0000313" key="2">
    <source>
        <dbReference type="Proteomes" id="UP001417504"/>
    </source>
</evidence>
<protein>
    <submittedName>
        <fullName evidence="1">Uncharacterized protein</fullName>
    </submittedName>
</protein>
<sequence>MAPENGSKRAISIARRAIENLQRISILNFTGLYIWGDNLDYRVIIGARRGLIFGTWSAD</sequence>
<proteinExistence type="predicted"/>
<organism evidence="1 2">
    <name type="scientific">Stephania japonica</name>
    <dbReference type="NCBI Taxonomy" id="461633"/>
    <lineage>
        <taxon>Eukaryota</taxon>
        <taxon>Viridiplantae</taxon>
        <taxon>Streptophyta</taxon>
        <taxon>Embryophyta</taxon>
        <taxon>Tracheophyta</taxon>
        <taxon>Spermatophyta</taxon>
        <taxon>Magnoliopsida</taxon>
        <taxon>Ranunculales</taxon>
        <taxon>Menispermaceae</taxon>
        <taxon>Menispermoideae</taxon>
        <taxon>Cissampelideae</taxon>
        <taxon>Stephania</taxon>
    </lineage>
</organism>
<keyword evidence="2" id="KW-1185">Reference proteome</keyword>
<dbReference type="Proteomes" id="UP001417504">
    <property type="component" value="Unassembled WGS sequence"/>
</dbReference>
<dbReference type="EMBL" id="JBBNAE010000006">
    <property type="protein sequence ID" value="KAK9117715.1"/>
    <property type="molecule type" value="Genomic_DNA"/>
</dbReference>